<dbReference type="VEuPathDB" id="FungiDB:H310_10698"/>
<organism evidence="1">
    <name type="scientific">Aphanomyces invadans</name>
    <dbReference type="NCBI Taxonomy" id="157072"/>
    <lineage>
        <taxon>Eukaryota</taxon>
        <taxon>Sar</taxon>
        <taxon>Stramenopiles</taxon>
        <taxon>Oomycota</taxon>
        <taxon>Saprolegniomycetes</taxon>
        <taxon>Saprolegniales</taxon>
        <taxon>Verrucalvaceae</taxon>
        <taxon>Aphanomyces</taxon>
    </lineage>
</organism>
<dbReference type="RefSeq" id="XP_008875363.1">
    <property type="nucleotide sequence ID" value="XM_008877141.1"/>
</dbReference>
<name>A0A024TRT8_9STRA</name>
<dbReference type="EMBL" id="KI913978">
    <property type="protein sequence ID" value="ETV96052.1"/>
    <property type="molecule type" value="Genomic_DNA"/>
</dbReference>
<accession>A0A024TRT8</accession>
<protein>
    <submittedName>
        <fullName evidence="1">Uncharacterized protein</fullName>
    </submittedName>
</protein>
<dbReference type="OrthoDB" id="58493at2759"/>
<proteinExistence type="predicted"/>
<sequence>MGQRLSCCGCGSRLHNFESNYCSMKNLPQVEDDSWKKYSSFNLHKAALLSEDQSYAPPRYVGQFSAEAAWEL</sequence>
<reference evidence="1" key="1">
    <citation type="submission" date="2013-12" db="EMBL/GenBank/DDBJ databases">
        <title>The Genome Sequence of Aphanomyces invadans NJM9701.</title>
        <authorList>
            <consortium name="The Broad Institute Genomics Platform"/>
            <person name="Russ C."/>
            <person name="Tyler B."/>
            <person name="van West P."/>
            <person name="Dieguez-Uribeondo J."/>
            <person name="Young S.K."/>
            <person name="Zeng Q."/>
            <person name="Gargeya S."/>
            <person name="Fitzgerald M."/>
            <person name="Abouelleil A."/>
            <person name="Alvarado L."/>
            <person name="Chapman S.B."/>
            <person name="Gainer-Dewar J."/>
            <person name="Goldberg J."/>
            <person name="Griggs A."/>
            <person name="Gujja S."/>
            <person name="Hansen M."/>
            <person name="Howarth C."/>
            <person name="Imamovic A."/>
            <person name="Ireland A."/>
            <person name="Larimer J."/>
            <person name="McCowan C."/>
            <person name="Murphy C."/>
            <person name="Pearson M."/>
            <person name="Poon T.W."/>
            <person name="Priest M."/>
            <person name="Roberts A."/>
            <person name="Saif S."/>
            <person name="Shea T."/>
            <person name="Sykes S."/>
            <person name="Wortman J."/>
            <person name="Nusbaum C."/>
            <person name="Birren B."/>
        </authorList>
    </citation>
    <scope>NUCLEOTIDE SEQUENCE [LARGE SCALE GENOMIC DNA]</scope>
    <source>
        <strain evidence="1">NJM9701</strain>
    </source>
</reference>
<dbReference type="GeneID" id="20087748"/>
<evidence type="ECO:0000313" key="1">
    <source>
        <dbReference type="EMBL" id="ETV96052.1"/>
    </source>
</evidence>
<gene>
    <name evidence="1" type="ORF">H310_10698</name>
</gene>
<dbReference type="AlphaFoldDB" id="A0A024TRT8"/>